<dbReference type="GO" id="GO:0033185">
    <property type="term" value="C:dolichol-phosphate-mannose synthase complex"/>
    <property type="evidence" value="ECO:0007669"/>
    <property type="project" value="TreeGrafter"/>
</dbReference>
<dbReference type="InterPro" id="IPR013174">
    <property type="entry name" value="DPM3"/>
</dbReference>
<evidence type="ECO:0000256" key="5">
    <source>
        <dbReference type="ARBA" id="ARBA00022989"/>
    </source>
</evidence>
<evidence type="ECO:0000256" key="4">
    <source>
        <dbReference type="ARBA" id="ARBA00022824"/>
    </source>
</evidence>
<evidence type="ECO:0000256" key="2">
    <source>
        <dbReference type="ARBA" id="ARBA00010430"/>
    </source>
</evidence>
<evidence type="ECO:0000256" key="8">
    <source>
        <dbReference type="SAM" id="MobiDB-lite"/>
    </source>
</evidence>
<gene>
    <name evidence="9" type="ORF">WJX81_006076</name>
</gene>
<comment type="function">
    <text evidence="7">Stabilizer subunit of the dolichol-phosphate mannose (DPM) synthase complex; tethers catalytic subunit to the ER.</text>
</comment>
<comment type="caution">
    <text evidence="9">The sequence shown here is derived from an EMBL/GenBank/DDBJ whole genome shotgun (WGS) entry which is preliminary data.</text>
</comment>
<sequence length="130" mass="13770">MLRVVRILSCAAVAAAVWLSTLQLDHPPARRIAVLLLPLICAAAFGAYLLSALAYGLATFRTCPEELQALQTAAAHKSAVLQVHSKLLMARGDIRADEQATALQAVGAPPCGTPRRHSTQLPGAGAWRRP</sequence>
<keyword evidence="6 7" id="KW-0472">Membrane</keyword>
<proteinExistence type="inferred from homology"/>
<organism evidence="9 10">
    <name type="scientific">Elliptochloris bilobata</name>
    <dbReference type="NCBI Taxonomy" id="381761"/>
    <lineage>
        <taxon>Eukaryota</taxon>
        <taxon>Viridiplantae</taxon>
        <taxon>Chlorophyta</taxon>
        <taxon>core chlorophytes</taxon>
        <taxon>Trebouxiophyceae</taxon>
        <taxon>Trebouxiophyceae incertae sedis</taxon>
        <taxon>Elliptochloris clade</taxon>
        <taxon>Elliptochloris</taxon>
    </lineage>
</organism>
<evidence type="ECO:0000256" key="6">
    <source>
        <dbReference type="ARBA" id="ARBA00023136"/>
    </source>
</evidence>
<evidence type="ECO:0000313" key="9">
    <source>
        <dbReference type="EMBL" id="KAK9826493.1"/>
    </source>
</evidence>
<evidence type="ECO:0000256" key="3">
    <source>
        <dbReference type="ARBA" id="ARBA00022692"/>
    </source>
</evidence>
<name>A0AAW1QZ64_9CHLO</name>
<reference evidence="9 10" key="1">
    <citation type="journal article" date="2024" name="Nat. Commun.">
        <title>Phylogenomics reveals the evolutionary origins of lichenization in chlorophyte algae.</title>
        <authorList>
            <person name="Puginier C."/>
            <person name="Libourel C."/>
            <person name="Otte J."/>
            <person name="Skaloud P."/>
            <person name="Haon M."/>
            <person name="Grisel S."/>
            <person name="Petersen M."/>
            <person name="Berrin J.G."/>
            <person name="Delaux P.M."/>
            <person name="Dal Grande F."/>
            <person name="Keller J."/>
        </authorList>
    </citation>
    <scope>NUCLEOTIDE SEQUENCE [LARGE SCALE GENOMIC DNA]</scope>
    <source>
        <strain evidence="9 10">SAG 245.80</strain>
    </source>
</reference>
<feature type="transmembrane region" description="Helical" evidence="7">
    <location>
        <begin position="34"/>
        <end position="58"/>
    </location>
</feature>
<comment type="pathway">
    <text evidence="7">Protein modification; protein glycosylation.</text>
</comment>
<keyword evidence="5 7" id="KW-1133">Transmembrane helix</keyword>
<feature type="region of interest" description="Disordered" evidence="8">
    <location>
        <begin position="106"/>
        <end position="130"/>
    </location>
</feature>
<dbReference type="PANTHER" id="PTHR16433">
    <property type="entry name" value="DOLICHOL-PHOSPHATE MANNOSYLTRANSFERASE SUBUNIT 3"/>
    <property type="match status" value="1"/>
</dbReference>
<dbReference type="GO" id="GO:0005789">
    <property type="term" value="C:endoplasmic reticulum membrane"/>
    <property type="evidence" value="ECO:0007669"/>
    <property type="project" value="UniProtKB-SubCell"/>
</dbReference>
<dbReference type="GO" id="GO:0006506">
    <property type="term" value="P:GPI anchor biosynthetic process"/>
    <property type="evidence" value="ECO:0007669"/>
    <property type="project" value="TreeGrafter"/>
</dbReference>
<accession>A0AAW1QZ64</accession>
<comment type="similarity">
    <text evidence="2 7">Belongs to the DPM3 family.</text>
</comment>
<comment type="subcellular location">
    <subcellularLocation>
        <location evidence="1 7">Endoplasmic reticulum membrane</location>
        <topology evidence="1 7">Multi-pass membrane protein</topology>
    </subcellularLocation>
</comment>
<evidence type="ECO:0000256" key="1">
    <source>
        <dbReference type="ARBA" id="ARBA00004477"/>
    </source>
</evidence>
<comment type="caution">
    <text evidence="7">Lacks conserved residue(s) required for the propagation of feature annotation.</text>
</comment>
<comment type="subunit">
    <text evidence="7">Component of the dolichol-phosphate mannose (DPM) synthase complex.</text>
</comment>
<protein>
    <recommendedName>
        <fullName evidence="7">Dolichol-phosphate mannosyltransferase subunit 3</fullName>
    </recommendedName>
</protein>
<keyword evidence="4 7" id="KW-0256">Endoplasmic reticulum</keyword>
<dbReference type="AlphaFoldDB" id="A0AAW1QZ64"/>
<dbReference type="PANTHER" id="PTHR16433:SF0">
    <property type="entry name" value="DOLICHOL-PHOSPHATE MANNOSYLTRANSFERASE SUBUNIT 3"/>
    <property type="match status" value="1"/>
</dbReference>
<evidence type="ECO:0000256" key="7">
    <source>
        <dbReference type="RuleBase" id="RU365085"/>
    </source>
</evidence>
<dbReference type="Proteomes" id="UP001445335">
    <property type="component" value="Unassembled WGS sequence"/>
</dbReference>
<dbReference type="Pfam" id="PF08285">
    <property type="entry name" value="DPM3"/>
    <property type="match status" value="1"/>
</dbReference>
<keyword evidence="10" id="KW-1185">Reference proteome</keyword>
<keyword evidence="3 7" id="KW-0812">Transmembrane</keyword>
<dbReference type="EMBL" id="JALJOU010000064">
    <property type="protein sequence ID" value="KAK9826493.1"/>
    <property type="molecule type" value="Genomic_DNA"/>
</dbReference>
<evidence type="ECO:0000313" key="10">
    <source>
        <dbReference type="Proteomes" id="UP001445335"/>
    </source>
</evidence>